<evidence type="ECO:0000256" key="3">
    <source>
        <dbReference type="ARBA" id="ARBA00023002"/>
    </source>
</evidence>
<evidence type="ECO:0000256" key="6">
    <source>
        <dbReference type="ARBA" id="ARBA00023264"/>
    </source>
</evidence>
<keyword evidence="6" id="KW-1208">Phospholipid metabolism</keyword>
<keyword evidence="10" id="KW-1185">Reference proteome</keyword>
<dbReference type="Gene3D" id="3.40.50.720">
    <property type="entry name" value="NAD(P)-binding Rossmann-like Domain"/>
    <property type="match status" value="1"/>
</dbReference>
<dbReference type="InterPro" id="IPR011128">
    <property type="entry name" value="G3P_DH_NAD-dep_N"/>
</dbReference>
<comment type="similarity">
    <text evidence="1">Belongs to the NAD-dependent glycerol-3-phosphate dehydrogenase family.</text>
</comment>
<dbReference type="InterPro" id="IPR006109">
    <property type="entry name" value="G3P_DH_NAD-dep_C"/>
</dbReference>
<feature type="domain" description="Glycerol-3-phosphate dehydrogenase NAD-dependent C-terminal" evidence="8">
    <location>
        <begin position="159"/>
        <end position="298"/>
    </location>
</feature>
<dbReference type="InterPro" id="IPR006168">
    <property type="entry name" value="G3P_DH_NAD-dep"/>
</dbReference>
<sequence length="313" mass="33383">MSQRRILILGQGAMGRMFSGLLRHDHHVSHWDRDPDSGKESAVLEQLAPGHDCVIFAVPAHPHAELAGRIADCLKTPAICLSIAKGLDADGHSPAEIFAQHFPAGGLLRWGLVYGPMIARDLSEGRTGFALAASPERETAEAMAGLFATTRLYLQPDDDPVGAAWAAILKNVYVPLIGMADGLGLGDNLRGFLLAEALRELATIVEARGGQGRTAYSLAGLGDLITTATSASSHHRGIGEALARGDHSHVATDTANLRSEGVNTAVMVQRHGLLRLADYPLFELTVRLLSAPENIETAILDFVNRRFGRTLAA</sequence>
<dbReference type="PANTHER" id="PTHR11728">
    <property type="entry name" value="GLYCEROL-3-PHOSPHATE DEHYDROGENASE"/>
    <property type="match status" value="1"/>
</dbReference>
<gene>
    <name evidence="9" type="ORF">RBH19_13460</name>
</gene>
<evidence type="ECO:0000313" key="9">
    <source>
        <dbReference type="EMBL" id="MDQ2070879.1"/>
    </source>
</evidence>
<keyword evidence="3" id="KW-0560">Oxidoreductase</keyword>
<dbReference type="InterPro" id="IPR013328">
    <property type="entry name" value="6PGD_dom2"/>
</dbReference>
<dbReference type="Gene3D" id="1.10.1040.10">
    <property type="entry name" value="N-(1-d-carboxylethyl)-l-norvaline Dehydrogenase, domain 2"/>
    <property type="match status" value="1"/>
</dbReference>
<evidence type="ECO:0000256" key="4">
    <source>
        <dbReference type="ARBA" id="ARBA00023098"/>
    </source>
</evidence>
<dbReference type="InterPro" id="IPR036291">
    <property type="entry name" value="NAD(P)-bd_dom_sf"/>
</dbReference>
<evidence type="ECO:0000256" key="5">
    <source>
        <dbReference type="ARBA" id="ARBA00023209"/>
    </source>
</evidence>
<accession>A0ABU0WA12</accession>
<protein>
    <recommendedName>
        <fullName evidence="11">Glycerol-3-phosphate dehydrogenase (NAD(P)(+))</fullName>
    </recommendedName>
</protein>
<dbReference type="Pfam" id="PF07479">
    <property type="entry name" value="NAD_Gly3P_dh_C"/>
    <property type="match status" value="1"/>
</dbReference>
<evidence type="ECO:0000256" key="1">
    <source>
        <dbReference type="ARBA" id="ARBA00011009"/>
    </source>
</evidence>
<dbReference type="PANTHER" id="PTHR11728:SF1">
    <property type="entry name" value="GLYCEROL-3-PHOSPHATE DEHYDROGENASE [NAD(+)] 2, CHLOROPLASTIC"/>
    <property type="match status" value="1"/>
</dbReference>
<dbReference type="EMBL" id="JAVDDT010000012">
    <property type="protein sequence ID" value="MDQ2070879.1"/>
    <property type="molecule type" value="Genomic_DNA"/>
</dbReference>
<evidence type="ECO:0000313" key="10">
    <source>
        <dbReference type="Proteomes" id="UP001239019"/>
    </source>
</evidence>
<feature type="domain" description="Glycerol-3-phosphate dehydrogenase NAD-dependent N-terminal" evidence="7">
    <location>
        <begin position="44"/>
        <end position="138"/>
    </location>
</feature>
<proteinExistence type="inferred from homology"/>
<name>A0ABU0WA12_9GAMM</name>
<dbReference type="Proteomes" id="UP001239019">
    <property type="component" value="Unassembled WGS sequence"/>
</dbReference>
<dbReference type="PIRSF" id="PIRSF000114">
    <property type="entry name" value="Glycerol-3-P_dh"/>
    <property type="match status" value="1"/>
</dbReference>
<dbReference type="RefSeq" id="WP_306729375.1">
    <property type="nucleotide sequence ID" value="NZ_JAVDDT010000012.1"/>
</dbReference>
<organism evidence="9 10">
    <name type="scientific">Natronospira bacteriovora</name>
    <dbReference type="NCBI Taxonomy" id="3069753"/>
    <lineage>
        <taxon>Bacteria</taxon>
        <taxon>Pseudomonadati</taxon>
        <taxon>Pseudomonadota</taxon>
        <taxon>Gammaproteobacteria</taxon>
        <taxon>Natronospirales</taxon>
        <taxon>Natronospiraceae</taxon>
        <taxon>Natronospira</taxon>
    </lineage>
</organism>
<dbReference type="Pfam" id="PF01210">
    <property type="entry name" value="NAD_Gly3P_dh_N"/>
    <property type="match status" value="1"/>
</dbReference>
<keyword evidence="2" id="KW-0444">Lipid biosynthesis</keyword>
<evidence type="ECO:0000259" key="7">
    <source>
        <dbReference type="Pfam" id="PF01210"/>
    </source>
</evidence>
<comment type="caution">
    <text evidence="9">The sequence shown here is derived from an EMBL/GenBank/DDBJ whole genome shotgun (WGS) entry which is preliminary data.</text>
</comment>
<dbReference type="SUPFAM" id="SSF51735">
    <property type="entry name" value="NAD(P)-binding Rossmann-fold domains"/>
    <property type="match status" value="1"/>
</dbReference>
<keyword evidence="5" id="KW-0594">Phospholipid biosynthesis</keyword>
<dbReference type="InterPro" id="IPR008927">
    <property type="entry name" value="6-PGluconate_DH-like_C_sf"/>
</dbReference>
<reference evidence="9 10" key="1">
    <citation type="submission" date="2023-08" db="EMBL/GenBank/DDBJ databases">
        <title>Whole-genome sequencing of halo(alkali)philic microorganisms from hypersaline lakes.</title>
        <authorList>
            <person name="Sorokin D.Y."/>
            <person name="Abbas B."/>
            <person name="Merkel A.Y."/>
        </authorList>
    </citation>
    <scope>NUCLEOTIDE SEQUENCE [LARGE SCALE GENOMIC DNA]</scope>
    <source>
        <strain evidence="9 10">AB-CW4</strain>
    </source>
</reference>
<keyword evidence="4" id="KW-0443">Lipid metabolism</keyword>
<dbReference type="SUPFAM" id="SSF48179">
    <property type="entry name" value="6-phosphogluconate dehydrogenase C-terminal domain-like"/>
    <property type="match status" value="1"/>
</dbReference>
<evidence type="ECO:0000256" key="2">
    <source>
        <dbReference type="ARBA" id="ARBA00022516"/>
    </source>
</evidence>
<evidence type="ECO:0000259" key="8">
    <source>
        <dbReference type="Pfam" id="PF07479"/>
    </source>
</evidence>
<evidence type="ECO:0008006" key="11">
    <source>
        <dbReference type="Google" id="ProtNLM"/>
    </source>
</evidence>